<sequence length="225" mass="25280">MSDDTILLGMKAIEVWPKDCQSEICGDSTIHRITFTDTREYHPRLVAKILELEENHRLRRRYFRGACGTKIHHLEKWASTEAELITARARALFRKVLECEHAVVDLSWANVYRAGDYCLPHSHLRSTASVVYCLDAGDEDPDDSQGGRFCFVDPRLRNCCQHQEGCMTTPFYPGMAAGTMLIFPSQLVHTVNPYAGARPRITLSWNINKHALPGPALPADAGSDP</sequence>
<dbReference type="InterPro" id="IPR012668">
    <property type="entry name" value="CHP02466"/>
</dbReference>
<organism evidence="1 2">
    <name type="scientific">Sulfuricaulis limicola</name>
    <dbReference type="NCBI Taxonomy" id="1620215"/>
    <lineage>
        <taxon>Bacteria</taxon>
        <taxon>Pseudomonadati</taxon>
        <taxon>Pseudomonadota</taxon>
        <taxon>Gammaproteobacteria</taxon>
        <taxon>Acidiferrobacterales</taxon>
        <taxon>Acidiferrobacteraceae</taxon>
        <taxon>Sulfuricaulis</taxon>
    </lineage>
</organism>
<dbReference type="Proteomes" id="UP000243180">
    <property type="component" value="Chromosome"/>
</dbReference>
<protein>
    <recommendedName>
        <fullName evidence="3">Fe2OG dioxygenase domain-containing protein</fullName>
    </recommendedName>
</protein>
<accession>A0A1B4XGA7</accession>
<dbReference type="AlphaFoldDB" id="A0A1B4XGA7"/>
<dbReference type="Pfam" id="PF13759">
    <property type="entry name" value="2OG-FeII_Oxy_5"/>
    <property type="match status" value="1"/>
</dbReference>
<evidence type="ECO:0000313" key="2">
    <source>
        <dbReference type="Proteomes" id="UP000243180"/>
    </source>
</evidence>
<dbReference type="KEGG" id="slim:SCL_1518"/>
<dbReference type="OrthoDB" id="549777at2"/>
<proteinExistence type="predicted"/>
<dbReference type="EMBL" id="AP014879">
    <property type="protein sequence ID" value="BAV33823.1"/>
    <property type="molecule type" value="Genomic_DNA"/>
</dbReference>
<dbReference type="InParanoid" id="A0A1B4XGA7"/>
<keyword evidence="2" id="KW-1185">Reference proteome</keyword>
<dbReference type="Gene3D" id="2.60.120.620">
    <property type="entry name" value="q2cbj1_9rhob like domain"/>
    <property type="match status" value="1"/>
</dbReference>
<evidence type="ECO:0000313" key="1">
    <source>
        <dbReference type="EMBL" id="BAV33823.1"/>
    </source>
</evidence>
<gene>
    <name evidence="1" type="ORF">SCL_1518</name>
</gene>
<dbReference type="RefSeq" id="WP_096360633.1">
    <property type="nucleotide sequence ID" value="NZ_AP014879.1"/>
</dbReference>
<reference evidence="1 2" key="1">
    <citation type="submission" date="2015-05" db="EMBL/GenBank/DDBJ databases">
        <title>Complete genome sequence of a sulfur-oxidizing gammaproteobacterium strain HA5.</title>
        <authorList>
            <person name="Miura A."/>
            <person name="Kojima H."/>
            <person name="Fukui M."/>
        </authorList>
    </citation>
    <scope>NUCLEOTIDE SEQUENCE [LARGE SCALE GENOMIC DNA]</scope>
    <source>
        <strain evidence="1 2">HA5</strain>
    </source>
</reference>
<name>A0A1B4XGA7_9GAMM</name>
<evidence type="ECO:0008006" key="3">
    <source>
        <dbReference type="Google" id="ProtNLM"/>
    </source>
</evidence>